<evidence type="ECO:0000256" key="1">
    <source>
        <dbReference type="SAM" id="MobiDB-lite"/>
    </source>
</evidence>
<protein>
    <submittedName>
        <fullName evidence="2">Uncharacterized protein</fullName>
    </submittedName>
</protein>
<proteinExistence type="predicted"/>
<feature type="region of interest" description="Disordered" evidence="1">
    <location>
        <begin position="435"/>
        <end position="479"/>
    </location>
</feature>
<dbReference type="RefSeq" id="WP_210971100.1">
    <property type="nucleotide sequence ID" value="NZ_JAGPXE010000007.1"/>
</dbReference>
<sequence length="479" mass="52485">MSGNGALRASLPTSGRTIPCHCDDVEYAAFTSRMPLTEPGRRKHLNFSRRFRGTYPDLTVWFDLPLRQRLGWRAGESQNQRASPAADADPTLGWINFNARTYLTYLALTGRLRLDWGWLLGIGVLKPWRVADQLGLPLSLQADDLRERLIALGHVDDEQSFRLSWALIRLVLRRGDPDLGAVTADDVEGMRRTIQHLDRVPGIGEVVPPARLAGLSAAWGTNAFRAGLALFHAGIINSQPVPYRGLPRHALSSKPRIAAVMDRYLAERALVLRAESMSSLRGGLRRFGLWLDTERPHIANLDQLHRADLVAFMEAVHRQRKIKHWTVTRASRVWTSRVSWASSSSRGSRISASTAQVLDRGGLPELVECLVRASQFAGDHAADELSAGPAQIQAQRVRVVVALQQLGQRRQPGGRLPVGLGEQLDQVPTRDAGYAVPAQQTAHGPTGRAAVGGGPPGYGRNLPSSRVVPGQASLSARAR</sequence>
<evidence type="ECO:0000313" key="3">
    <source>
        <dbReference type="Proteomes" id="UP000674084"/>
    </source>
</evidence>
<dbReference type="Proteomes" id="UP000674084">
    <property type="component" value="Unassembled WGS sequence"/>
</dbReference>
<keyword evidence="3" id="KW-1185">Reference proteome</keyword>
<gene>
    <name evidence="2" type="ORF">KBO27_18055</name>
</gene>
<reference evidence="2 3" key="1">
    <citation type="submission" date="2021-04" db="EMBL/GenBank/DDBJ databases">
        <title>Whole-genome sequencing of Saccharopolyspora endophytica KCTC 19397.</title>
        <authorList>
            <person name="Ay H."/>
            <person name="Saygin H."/>
            <person name="Sahin N."/>
        </authorList>
    </citation>
    <scope>NUCLEOTIDE SEQUENCE [LARGE SCALE GENOMIC DNA]</scope>
    <source>
        <strain evidence="2 3">KCTC 19397</strain>
    </source>
</reference>
<accession>A0ABS5DHU7</accession>
<name>A0ABS5DHU7_9PSEU</name>
<comment type="caution">
    <text evidence="2">The sequence shown here is derived from an EMBL/GenBank/DDBJ whole genome shotgun (WGS) entry which is preliminary data.</text>
</comment>
<evidence type="ECO:0000313" key="2">
    <source>
        <dbReference type="EMBL" id="MBQ0925862.1"/>
    </source>
</evidence>
<dbReference type="EMBL" id="JAGPXE010000007">
    <property type="protein sequence ID" value="MBQ0925862.1"/>
    <property type="molecule type" value="Genomic_DNA"/>
</dbReference>
<organism evidence="2 3">
    <name type="scientific">Saccharopolyspora endophytica</name>
    <dbReference type="NCBI Taxonomy" id="543886"/>
    <lineage>
        <taxon>Bacteria</taxon>
        <taxon>Bacillati</taxon>
        <taxon>Actinomycetota</taxon>
        <taxon>Actinomycetes</taxon>
        <taxon>Pseudonocardiales</taxon>
        <taxon>Pseudonocardiaceae</taxon>
        <taxon>Saccharopolyspora</taxon>
    </lineage>
</organism>